<dbReference type="GeneTree" id="ENSGT01050000244890"/>
<evidence type="ECO:0000313" key="7">
    <source>
        <dbReference type="Proteomes" id="UP000694620"/>
    </source>
</evidence>
<keyword evidence="4 5" id="KW-0472">Membrane</keyword>
<dbReference type="Ensembl" id="ENSECRT00000022002.1">
    <property type="protein sequence ID" value="ENSECRP00000021535.1"/>
    <property type="gene ID" value="ENSECRG00000014454.1"/>
</dbReference>
<feature type="transmembrane region" description="Helical" evidence="5">
    <location>
        <begin position="92"/>
        <end position="114"/>
    </location>
</feature>
<dbReference type="PANTHER" id="PTHR23291">
    <property type="entry name" value="BAX INHIBITOR-RELATED"/>
    <property type="match status" value="1"/>
</dbReference>
<keyword evidence="7" id="KW-1185">Reference proteome</keyword>
<protein>
    <submittedName>
        <fullName evidence="6">Zgc:110410</fullName>
    </submittedName>
</protein>
<evidence type="ECO:0000256" key="1">
    <source>
        <dbReference type="ARBA" id="ARBA00004141"/>
    </source>
</evidence>
<reference evidence="6" key="2">
    <citation type="submission" date="2025-08" db="UniProtKB">
        <authorList>
            <consortium name="Ensembl"/>
        </authorList>
    </citation>
    <scope>IDENTIFICATION</scope>
</reference>
<keyword evidence="2 5" id="KW-0812">Transmembrane</keyword>
<comment type="similarity">
    <text evidence="5">Belongs to the BI1 family.</text>
</comment>
<dbReference type="PANTHER" id="PTHR23291:SF47">
    <property type="entry name" value="TRANSMEMBRANE BAX INHIBITOR MOTIF CONTAINING 7"/>
    <property type="match status" value="1"/>
</dbReference>
<keyword evidence="3 5" id="KW-1133">Transmembrane helix</keyword>
<dbReference type="Pfam" id="PF01027">
    <property type="entry name" value="Bax1-I"/>
    <property type="match status" value="1"/>
</dbReference>
<feature type="transmembrane region" description="Helical" evidence="5">
    <location>
        <begin position="187"/>
        <end position="204"/>
    </location>
</feature>
<evidence type="ECO:0000256" key="2">
    <source>
        <dbReference type="ARBA" id="ARBA00022692"/>
    </source>
</evidence>
<proteinExistence type="inferred from homology"/>
<dbReference type="Proteomes" id="UP000694620">
    <property type="component" value="Chromosome 13"/>
</dbReference>
<evidence type="ECO:0000256" key="3">
    <source>
        <dbReference type="ARBA" id="ARBA00022989"/>
    </source>
</evidence>
<dbReference type="AlphaFoldDB" id="A0A8C4SSQ8"/>
<reference evidence="6" key="1">
    <citation type="submission" date="2021-06" db="EMBL/GenBank/DDBJ databases">
        <authorList>
            <consortium name="Wellcome Sanger Institute Data Sharing"/>
        </authorList>
    </citation>
    <scope>NUCLEOTIDE SEQUENCE [LARGE SCALE GENOMIC DNA]</scope>
</reference>
<feature type="transmembrane region" description="Helical" evidence="5">
    <location>
        <begin position="62"/>
        <end position="80"/>
    </location>
</feature>
<sequence>FRKWISGLYLCTCKCNMLSLCSPAFIRKVYITLMIQLVITAGIICIFIYWPLLNNWLILNPWFTYTTLPVVLVLAIILACCTDARRKVPLNFILLGLFVSVLASLSYFAVMWAAGATAFVSLSFVLSLQWDFTLMAGVMWAVLWSLVSFGILCAIIRSQWLSIVYSAIGTLIFAVYLEYIFAALNLYLDIINLFLFLLRIIGMAR</sequence>
<dbReference type="InterPro" id="IPR006214">
    <property type="entry name" value="Bax_inhibitor_1-related"/>
</dbReference>
<organism evidence="6 7">
    <name type="scientific">Erpetoichthys calabaricus</name>
    <name type="common">Rope fish</name>
    <name type="synonym">Calamoichthys calabaricus</name>
    <dbReference type="NCBI Taxonomy" id="27687"/>
    <lineage>
        <taxon>Eukaryota</taxon>
        <taxon>Metazoa</taxon>
        <taxon>Chordata</taxon>
        <taxon>Craniata</taxon>
        <taxon>Vertebrata</taxon>
        <taxon>Euteleostomi</taxon>
        <taxon>Actinopterygii</taxon>
        <taxon>Polypteriformes</taxon>
        <taxon>Polypteridae</taxon>
        <taxon>Erpetoichthys</taxon>
    </lineage>
</organism>
<reference evidence="6" key="3">
    <citation type="submission" date="2025-09" db="UniProtKB">
        <authorList>
            <consortium name="Ensembl"/>
        </authorList>
    </citation>
    <scope>IDENTIFICATION</scope>
</reference>
<dbReference type="GO" id="GO:0016020">
    <property type="term" value="C:membrane"/>
    <property type="evidence" value="ECO:0007669"/>
    <property type="project" value="UniProtKB-SubCell"/>
</dbReference>
<feature type="transmembrane region" description="Helical" evidence="5">
    <location>
        <begin position="29"/>
        <end position="50"/>
    </location>
</feature>
<evidence type="ECO:0000256" key="4">
    <source>
        <dbReference type="ARBA" id="ARBA00023136"/>
    </source>
</evidence>
<feature type="transmembrane region" description="Helical" evidence="5">
    <location>
        <begin position="163"/>
        <end position="181"/>
    </location>
</feature>
<name>A0A8C4SSQ8_ERPCA</name>
<evidence type="ECO:0000256" key="5">
    <source>
        <dbReference type="RuleBase" id="RU004379"/>
    </source>
</evidence>
<accession>A0A8C4SSQ8</accession>
<feature type="transmembrane region" description="Helical" evidence="5">
    <location>
        <begin position="134"/>
        <end position="156"/>
    </location>
</feature>
<evidence type="ECO:0000313" key="6">
    <source>
        <dbReference type="Ensembl" id="ENSECRP00000021535.1"/>
    </source>
</evidence>
<comment type="subcellular location">
    <subcellularLocation>
        <location evidence="1">Membrane</location>
        <topology evidence="1">Multi-pass membrane protein</topology>
    </subcellularLocation>
</comment>